<evidence type="ECO:0000313" key="3">
    <source>
        <dbReference type="Proteomes" id="UP000264036"/>
    </source>
</evidence>
<dbReference type="InterPro" id="IPR010839">
    <property type="entry name" value="AtuA_N"/>
</dbReference>
<evidence type="ECO:0000259" key="1">
    <source>
        <dbReference type="Pfam" id="PF07287"/>
    </source>
</evidence>
<dbReference type="EMBL" id="DOEK01000004">
    <property type="protein sequence ID" value="HBP28135.1"/>
    <property type="molecule type" value="Genomic_DNA"/>
</dbReference>
<dbReference type="AlphaFoldDB" id="A0A356LC85"/>
<comment type="caution">
    <text evidence="2">The sequence shown here is derived from an EMBL/GenBank/DDBJ whole genome shotgun (WGS) entry which is preliminary data.</text>
</comment>
<proteinExistence type="predicted"/>
<protein>
    <submittedName>
        <fullName evidence="2">DUF1446 domain-containing protein</fullName>
    </submittedName>
</protein>
<dbReference type="PANTHER" id="PTHR47472:SF1">
    <property type="entry name" value="DUF1446-DOMAIN-CONTAINING PROTEIN"/>
    <property type="match status" value="1"/>
</dbReference>
<reference evidence="2 3" key="1">
    <citation type="journal article" date="2018" name="Nat. Biotechnol.">
        <title>A standardized bacterial taxonomy based on genome phylogeny substantially revises the tree of life.</title>
        <authorList>
            <person name="Parks D.H."/>
            <person name="Chuvochina M."/>
            <person name="Waite D.W."/>
            <person name="Rinke C."/>
            <person name="Skarshewski A."/>
            <person name="Chaumeil P.A."/>
            <person name="Hugenholtz P."/>
        </authorList>
    </citation>
    <scope>NUCLEOTIDE SEQUENCE [LARGE SCALE GENOMIC DNA]</scope>
    <source>
        <strain evidence="2">UBA10707</strain>
    </source>
</reference>
<name>A0A356LC85_9BURK</name>
<dbReference type="Proteomes" id="UP000264036">
    <property type="component" value="Unassembled WGS sequence"/>
</dbReference>
<feature type="domain" description="Acyclic terpene utilisation N-terminal" evidence="1">
    <location>
        <begin position="6"/>
        <end position="443"/>
    </location>
</feature>
<dbReference type="Pfam" id="PF07287">
    <property type="entry name" value="AtuA"/>
    <property type="match status" value="1"/>
</dbReference>
<evidence type="ECO:0000313" key="2">
    <source>
        <dbReference type="EMBL" id="HBP28135.1"/>
    </source>
</evidence>
<accession>A0A356LC85</accession>
<dbReference type="PANTHER" id="PTHR47472">
    <property type="entry name" value="PROPIONYL-COA CARBOXYLASE"/>
    <property type="match status" value="1"/>
</dbReference>
<gene>
    <name evidence="2" type="ORF">DD666_01805</name>
</gene>
<organism evidence="2 3">
    <name type="scientific">Advenella kashmirensis</name>
    <dbReference type="NCBI Taxonomy" id="310575"/>
    <lineage>
        <taxon>Bacteria</taxon>
        <taxon>Pseudomonadati</taxon>
        <taxon>Pseudomonadota</taxon>
        <taxon>Betaproteobacteria</taxon>
        <taxon>Burkholderiales</taxon>
        <taxon>Alcaligenaceae</taxon>
    </lineage>
</organism>
<sequence length="449" mass="48810">MTKKSIRVAAGSGFSDDRLEPALELARHGDIDYLVFECLAERTIARETLTRLKNPEAGYSPYLVDRMRMVLPDCMQRGIRIVTNMGAANPLYAARIVREQAQQLGLEAPNVASIVGDDVTEVIRANPQLPLLESGEPVESLLPHLAAANAYLGADIVSDALRQNAQIVVTGRVADPSLFLACMLHGLGWSYDDYTRLAAGTFAGHLMECAAQLTGGCFADLPRKFVPDMARIGFPFADIDVDGNVRFGKVNGSGGRLDIATCTEQALYEMHDPASYITPDCVLDITQAEFAQLAENRVQMMGARGRPRTPSYKVVVGYHDGWIGEGEVGYAGPHALARARMSEQIVRERLTLRGFTYPEIRVDYIGVSSLHGELPDRPEPYEVRLRVAARSHDRKAAEAVGFEVRTLNVNGPAGGGGGTNTVRQVIGVKSLLLPREHVRPEIVMNGGSA</sequence>